<reference evidence="2" key="1">
    <citation type="journal article" date="2010" name="Nat. Biotechnol.">
        <title>Draft genome sequence of the oilseed species Ricinus communis.</title>
        <authorList>
            <person name="Chan A.P."/>
            <person name="Crabtree J."/>
            <person name="Zhao Q."/>
            <person name="Lorenzi H."/>
            <person name="Orvis J."/>
            <person name="Puiu D."/>
            <person name="Melake-Berhan A."/>
            <person name="Jones K.M."/>
            <person name="Redman J."/>
            <person name="Chen G."/>
            <person name="Cahoon E.B."/>
            <person name="Gedil M."/>
            <person name="Stanke M."/>
            <person name="Haas B.J."/>
            <person name="Wortman J.R."/>
            <person name="Fraser-Liggett C.M."/>
            <person name="Ravel J."/>
            <person name="Rabinowicz P.D."/>
        </authorList>
    </citation>
    <scope>NUCLEOTIDE SEQUENCE [LARGE SCALE GENOMIC DNA]</scope>
    <source>
        <strain evidence="2">cv. Hale</strain>
    </source>
</reference>
<proteinExistence type="predicted"/>
<keyword evidence="2" id="KW-1185">Reference proteome</keyword>
<accession>B9TLD1</accession>
<evidence type="ECO:0000313" key="2">
    <source>
        <dbReference type="Proteomes" id="UP000008311"/>
    </source>
</evidence>
<dbReference type="Proteomes" id="UP000008311">
    <property type="component" value="Unassembled WGS sequence"/>
</dbReference>
<dbReference type="EMBL" id="EQ986605">
    <property type="protein sequence ID" value="EEF23332.1"/>
    <property type="molecule type" value="Genomic_DNA"/>
</dbReference>
<organism evidence="1 2">
    <name type="scientific">Ricinus communis</name>
    <name type="common">Castor bean</name>
    <dbReference type="NCBI Taxonomy" id="3988"/>
    <lineage>
        <taxon>Eukaryota</taxon>
        <taxon>Viridiplantae</taxon>
        <taxon>Streptophyta</taxon>
        <taxon>Embryophyta</taxon>
        <taxon>Tracheophyta</taxon>
        <taxon>Spermatophyta</taxon>
        <taxon>Magnoliopsida</taxon>
        <taxon>eudicotyledons</taxon>
        <taxon>Gunneridae</taxon>
        <taxon>Pentapetalae</taxon>
        <taxon>rosids</taxon>
        <taxon>fabids</taxon>
        <taxon>Malpighiales</taxon>
        <taxon>Euphorbiaceae</taxon>
        <taxon>Acalyphoideae</taxon>
        <taxon>Acalypheae</taxon>
        <taxon>Ricinus</taxon>
    </lineage>
</organism>
<protein>
    <submittedName>
        <fullName evidence="1">Uncharacterized protein</fullName>
    </submittedName>
</protein>
<dbReference type="AlphaFoldDB" id="B9TLD1"/>
<dbReference type="InParanoid" id="B9TLD1"/>
<name>B9TLD1_RICCO</name>
<sequence length="174" mass="19511">MVSDCNVFYNRALLTLVVEFARSKGYEFTDGRSCTLDGAKFRLVKSPEAPEAMRKELRMFFTSNDLNAVFAFLELHPDLPGQHAEGIPPLEQSFPQVPRFPEVHAALLEVAARKGHIVTFRRFGDDHEMLCVTANVLLPDGLNRRYISESTAAVMRHLNQMPDVVDAAEPEAAH</sequence>
<gene>
    <name evidence="1" type="ORF">RCOM_1968500</name>
</gene>
<evidence type="ECO:0000313" key="1">
    <source>
        <dbReference type="EMBL" id="EEF23332.1"/>
    </source>
</evidence>